<comment type="similarity">
    <text evidence="2">Belongs to the CbiQ family.</text>
</comment>
<organism evidence="8 9">
    <name type="scientific">Rhodobacter xanthinilyticus</name>
    <dbReference type="NCBI Taxonomy" id="1850250"/>
    <lineage>
        <taxon>Bacteria</taxon>
        <taxon>Pseudomonadati</taxon>
        <taxon>Pseudomonadota</taxon>
        <taxon>Alphaproteobacteria</taxon>
        <taxon>Rhodobacterales</taxon>
        <taxon>Rhodobacter group</taxon>
        <taxon>Rhodobacter</taxon>
    </lineage>
</organism>
<dbReference type="PANTHER" id="PTHR34857">
    <property type="entry name" value="SLL0384 PROTEIN"/>
    <property type="match status" value="1"/>
</dbReference>
<dbReference type="EMBL" id="CP017781">
    <property type="protein sequence ID" value="AOZ69320.1"/>
    <property type="molecule type" value="Genomic_DNA"/>
</dbReference>
<evidence type="ECO:0000256" key="1">
    <source>
        <dbReference type="ARBA" id="ARBA00004141"/>
    </source>
</evidence>
<dbReference type="KEGG" id="rhp:LPB142_08325"/>
<feature type="transmembrane region" description="Helical" evidence="7">
    <location>
        <begin position="12"/>
        <end position="42"/>
    </location>
</feature>
<dbReference type="InterPro" id="IPR051611">
    <property type="entry name" value="ECF_transporter_component"/>
</dbReference>
<protein>
    <submittedName>
        <fullName evidence="8">Cobalt ECF transporter T component CbiQ</fullName>
    </submittedName>
</protein>
<dbReference type="GO" id="GO:0005886">
    <property type="term" value="C:plasma membrane"/>
    <property type="evidence" value="ECO:0007669"/>
    <property type="project" value="UniProtKB-ARBA"/>
</dbReference>
<dbReference type="InterPro" id="IPR003339">
    <property type="entry name" value="ABC/ECF_trnsptr_transmembrane"/>
</dbReference>
<evidence type="ECO:0000256" key="7">
    <source>
        <dbReference type="SAM" id="Phobius"/>
    </source>
</evidence>
<proteinExistence type="inferred from homology"/>
<reference evidence="8 9" key="1">
    <citation type="submission" date="2016-10" db="EMBL/GenBank/DDBJ databases">
        <title>Rhodobacter sp. LPB0142, isolated from sea water.</title>
        <authorList>
            <person name="Kim E."/>
            <person name="Yi H."/>
        </authorList>
    </citation>
    <scope>NUCLEOTIDE SEQUENCE [LARGE SCALE GENOMIC DNA]</scope>
    <source>
        <strain evidence="8 9">LPB0142</strain>
    </source>
</reference>
<keyword evidence="3" id="KW-1003">Cell membrane</keyword>
<evidence type="ECO:0000313" key="8">
    <source>
        <dbReference type="EMBL" id="AOZ69320.1"/>
    </source>
</evidence>
<keyword evidence="6 7" id="KW-0472">Membrane</keyword>
<evidence type="ECO:0000256" key="5">
    <source>
        <dbReference type="ARBA" id="ARBA00022989"/>
    </source>
</evidence>
<keyword evidence="5 7" id="KW-1133">Transmembrane helix</keyword>
<dbReference type="STRING" id="1850250.LPB142_08325"/>
<dbReference type="RefSeq" id="WP_071166088.1">
    <property type="nucleotide sequence ID" value="NZ_CP017781.1"/>
</dbReference>
<evidence type="ECO:0000256" key="4">
    <source>
        <dbReference type="ARBA" id="ARBA00022692"/>
    </source>
</evidence>
<comment type="subcellular location">
    <subcellularLocation>
        <location evidence="1">Membrane</location>
        <topology evidence="1">Multi-pass membrane protein</topology>
    </subcellularLocation>
</comment>
<sequence>MTPRPADLRARILTAIAVLLLVAPITAPGPAAAFLGGVVALLAAARARPDWHRLLHLEAFLVLLLATLPFTLPGTPIARLGPLEASREGLTRALVLGLKLSGAGLLAGHFFGREEPERIGAALRALGCPEALVRIFLGLARYQGLLRAEARRLSEAMKLRGFRPGLGPRTWRAYGNLVGMLMLRALDRAERVSEAMRARGYAGRFPGAAARPLARADLAAGAALSLGAAALLLWDRL</sequence>
<dbReference type="AlphaFoldDB" id="A0A1D9MBY9"/>
<dbReference type="Pfam" id="PF02361">
    <property type="entry name" value="CbiQ"/>
    <property type="match status" value="1"/>
</dbReference>
<gene>
    <name evidence="8" type="ORF">LPB142_08325</name>
</gene>
<keyword evidence="4 7" id="KW-0812">Transmembrane</keyword>
<evidence type="ECO:0000256" key="2">
    <source>
        <dbReference type="ARBA" id="ARBA00008564"/>
    </source>
</evidence>
<name>A0A1D9MBY9_9RHOB</name>
<evidence type="ECO:0000313" key="9">
    <source>
        <dbReference type="Proteomes" id="UP000176562"/>
    </source>
</evidence>
<dbReference type="CDD" id="cd16914">
    <property type="entry name" value="EcfT"/>
    <property type="match status" value="1"/>
</dbReference>
<accession>A0A1D9MBY9</accession>
<keyword evidence="9" id="KW-1185">Reference proteome</keyword>
<evidence type="ECO:0000256" key="3">
    <source>
        <dbReference type="ARBA" id="ARBA00022475"/>
    </source>
</evidence>
<feature type="transmembrane region" description="Helical" evidence="7">
    <location>
        <begin position="54"/>
        <end position="72"/>
    </location>
</feature>
<dbReference type="PANTHER" id="PTHR34857:SF2">
    <property type="entry name" value="SLL0384 PROTEIN"/>
    <property type="match status" value="1"/>
</dbReference>
<evidence type="ECO:0000256" key="6">
    <source>
        <dbReference type="ARBA" id="ARBA00023136"/>
    </source>
</evidence>
<dbReference type="Proteomes" id="UP000176562">
    <property type="component" value="Chromosome"/>
</dbReference>